<keyword evidence="7" id="KW-1185">Reference proteome</keyword>
<feature type="transmembrane region" description="Helical" evidence="5">
    <location>
        <begin position="149"/>
        <end position="170"/>
    </location>
</feature>
<keyword evidence="3 5" id="KW-1133">Transmembrane helix</keyword>
<protein>
    <submittedName>
        <fullName evidence="6">TIGR00659 family protein</fullName>
    </submittedName>
</protein>
<feature type="transmembrane region" description="Helical" evidence="5">
    <location>
        <begin position="33"/>
        <end position="52"/>
    </location>
</feature>
<evidence type="ECO:0000256" key="1">
    <source>
        <dbReference type="ARBA" id="ARBA00004141"/>
    </source>
</evidence>
<sequence>MLALIVSHPLFGLLVTLVGYQLAMELNQRTRTLLTQPVLVATLIVVSLLLLFDVDFETYYASADIIWLFLGPATVALAVPLYTHLKRIQDYFWPLLVALLVGGFATVLLTLGFAWLLGAGPELLASLAPKSVTSPIAILLAEDLGGSPALAAVFVMITGVAGAVMAPWLLEKAGIHLPAARGFTLGLNAHAAGTALALEEGEETGAFAALAMSLTGAVTAILLPLIYGLTYPG</sequence>
<evidence type="ECO:0000313" key="6">
    <source>
        <dbReference type="EMBL" id="SFC51991.1"/>
    </source>
</evidence>
<dbReference type="GO" id="GO:0016020">
    <property type="term" value="C:membrane"/>
    <property type="evidence" value="ECO:0007669"/>
    <property type="project" value="UniProtKB-SubCell"/>
</dbReference>
<organism evidence="6 7">
    <name type="scientific">Marinospirillum celere</name>
    <dbReference type="NCBI Taxonomy" id="1122252"/>
    <lineage>
        <taxon>Bacteria</taxon>
        <taxon>Pseudomonadati</taxon>
        <taxon>Pseudomonadota</taxon>
        <taxon>Gammaproteobacteria</taxon>
        <taxon>Oceanospirillales</taxon>
        <taxon>Oceanospirillaceae</taxon>
        <taxon>Marinospirillum</taxon>
    </lineage>
</organism>
<dbReference type="AlphaFoldDB" id="A0A1I1JUR3"/>
<feature type="transmembrane region" description="Helical" evidence="5">
    <location>
        <begin position="58"/>
        <end position="79"/>
    </location>
</feature>
<comment type="subcellular location">
    <subcellularLocation>
        <location evidence="1">Membrane</location>
        <topology evidence="1">Multi-pass membrane protein</topology>
    </subcellularLocation>
</comment>
<evidence type="ECO:0000256" key="4">
    <source>
        <dbReference type="ARBA" id="ARBA00023136"/>
    </source>
</evidence>
<evidence type="ECO:0000313" key="7">
    <source>
        <dbReference type="Proteomes" id="UP000199058"/>
    </source>
</evidence>
<evidence type="ECO:0000256" key="2">
    <source>
        <dbReference type="ARBA" id="ARBA00022692"/>
    </source>
</evidence>
<dbReference type="Pfam" id="PF04172">
    <property type="entry name" value="LrgB"/>
    <property type="match status" value="1"/>
</dbReference>
<accession>A0A1I1JUR3</accession>
<evidence type="ECO:0000256" key="3">
    <source>
        <dbReference type="ARBA" id="ARBA00022989"/>
    </source>
</evidence>
<feature type="transmembrane region" description="Helical" evidence="5">
    <location>
        <begin position="204"/>
        <end position="227"/>
    </location>
</feature>
<proteinExistence type="predicted"/>
<dbReference type="EMBL" id="FOLH01000010">
    <property type="protein sequence ID" value="SFC51991.1"/>
    <property type="molecule type" value="Genomic_DNA"/>
</dbReference>
<keyword evidence="4 5" id="KW-0472">Membrane</keyword>
<gene>
    <name evidence="6" type="ORF">SAMN05660443_0003</name>
</gene>
<name>A0A1I1JUR3_9GAMM</name>
<dbReference type="PANTHER" id="PTHR30249">
    <property type="entry name" value="PUTATIVE SEROTONIN TRANSPORTER"/>
    <property type="match status" value="1"/>
</dbReference>
<dbReference type="RefSeq" id="WP_091965213.1">
    <property type="nucleotide sequence ID" value="NZ_FOLH01000010.1"/>
</dbReference>
<dbReference type="Proteomes" id="UP000199058">
    <property type="component" value="Unassembled WGS sequence"/>
</dbReference>
<reference evidence="6 7" key="1">
    <citation type="submission" date="2016-10" db="EMBL/GenBank/DDBJ databases">
        <authorList>
            <person name="de Groot N.N."/>
        </authorList>
    </citation>
    <scope>NUCLEOTIDE SEQUENCE [LARGE SCALE GENOMIC DNA]</scope>
    <source>
        <strain evidence="6 7">DSM 18438</strain>
    </source>
</reference>
<feature type="transmembrane region" description="Helical" evidence="5">
    <location>
        <begin position="6"/>
        <end position="26"/>
    </location>
</feature>
<feature type="transmembrane region" description="Helical" evidence="5">
    <location>
        <begin position="182"/>
        <end position="198"/>
    </location>
</feature>
<dbReference type="STRING" id="1122252.SAMN05660443_0003"/>
<feature type="transmembrane region" description="Helical" evidence="5">
    <location>
        <begin position="91"/>
        <end position="117"/>
    </location>
</feature>
<dbReference type="OrthoDB" id="9811701at2"/>
<keyword evidence="2 5" id="KW-0812">Transmembrane</keyword>
<dbReference type="InterPro" id="IPR007300">
    <property type="entry name" value="CidB/LrgB"/>
</dbReference>
<dbReference type="PANTHER" id="PTHR30249:SF0">
    <property type="entry name" value="PLASTIDAL GLYCOLATE_GLYCERATE TRANSLOCATOR 1, CHLOROPLASTIC"/>
    <property type="match status" value="1"/>
</dbReference>
<evidence type="ECO:0000256" key="5">
    <source>
        <dbReference type="SAM" id="Phobius"/>
    </source>
</evidence>